<organism evidence="3 4">
    <name type="scientific">Cryobacterium lactosi</name>
    <dbReference type="NCBI Taxonomy" id="1259202"/>
    <lineage>
        <taxon>Bacteria</taxon>
        <taxon>Bacillati</taxon>
        <taxon>Actinomycetota</taxon>
        <taxon>Actinomycetes</taxon>
        <taxon>Micrococcales</taxon>
        <taxon>Microbacteriaceae</taxon>
        <taxon>Cryobacterium</taxon>
    </lineage>
</organism>
<evidence type="ECO:0000256" key="1">
    <source>
        <dbReference type="SAM" id="MobiDB-lite"/>
    </source>
</evidence>
<keyword evidence="4" id="KW-1185">Reference proteome</keyword>
<evidence type="ECO:0000259" key="2">
    <source>
        <dbReference type="PROSITE" id="PS50994"/>
    </source>
</evidence>
<dbReference type="GO" id="GO:0015074">
    <property type="term" value="P:DNA integration"/>
    <property type="evidence" value="ECO:0007669"/>
    <property type="project" value="InterPro"/>
</dbReference>
<proteinExistence type="predicted"/>
<feature type="domain" description="Integrase catalytic" evidence="2">
    <location>
        <begin position="114"/>
        <end position="278"/>
    </location>
</feature>
<dbReference type="NCBIfam" id="NF033516">
    <property type="entry name" value="transpos_IS3"/>
    <property type="match status" value="1"/>
</dbReference>
<dbReference type="InterPro" id="IPR036397">
    <property type="entry name" value="RNaseH_sf"/>
</dbReference>
<dbReference type="PANTHER" id="PTHR46889:SF4">
    <property type="entry name" value="TRANSPOSASE INSO FOR INSERTION SEQUENCE ELEMENT IS911B-RELATED"/>
    <property type="match status" value="1"/>
</dbReference>
<gene>
    <name evidence="3" type="ORF">E3T61_20085</name>
</gene>
<dbReference type="SUPFAM" id="SSF53098">
    <property type="entry name" value="Ribonuclease H-like"/>
    <property type="match status" value="1"/>
</dbReference>
<evidence type="ECO:0000313" key="3">
    <source>
        <dbReference type="EMBL" id="TFD83994.1"/>
    </source>
</evidence>
<dbReference type="Gene3D" id="3.30.420.10">
    <property type="entry name" value="Ribonuclease H-like superfamily/Ribonuclease H"/>
    <property type="match status" value="1"/>
</dbReference>
<dbReference type="Pfam" id="PF00665">
    <property type="entry name" value="rve"/>
    <property type="match status" value="1"/>
</dbReference>
<dbReference type="InterPro" id="IPR012337">
    <property type="entry name" value="RNaseH-like_sf"/>
</dbReference>
<dbReference type="GO" id="GO:0003676">
    <property type="term" value="F:nucleic acid binding"/>
    <property type="evidence" value="ECO:0007669"/>
    <property type="project" value="InterPro"/>
</dbReference>
<protein>
    <submittedName>
        <fullName evidence="3">IS3 family transposase</fullName>
    </submittedName>
</protein>
<comment type="caution">
    <text evidence="3">The sequence shown here is derived from an EMBL/GenBank/DDBJ whole genome shotgun (WGS) entry which is preliminary data.</text>
</comment>
<feature type="region of interest" description="Disordered" evidence="1">
    <location>
        <begin position="297"/>
        <end position="330"/>
    </location>
</feature>
<reference evidence="3 4" key="1">
    <citation type="submission" date="2019-03" db="EMBL/GenBank/DDBJ databases">
        <title>Genomics of glacier-inhabiting Cryobacterium strains.</title>
        <authorList>
            <person name="Liu Q."/>
            <person name="Xin Y.-H."/>
        </authorList>
    </citation>
    <scope>NUCLEOTIDE SEQUENCE [LARGE SCALE GENOMIC DNA]</scope>
    <source>
        <strain evidence="3 4">Sr59</strain>
    </source>
</reference>
<evidence type="ECO:0000313" key="4">
    <source>
        <dbReference type="Proteomes" id="UP000298468"/>
    </source>
</evidence>
<dbReference type="InterPro" id="IPR050900">
    <property type="entry name" value="Transposase_IS3/IS150/IS904"/>
</dbReference>
<dbReference type="EMBL" id="SOHM01000044">
    <property type="protein sequence ID" value="TFD83994.1"/>
    <property type="molecule type" value="Genomic_DNA"/>
</dbReference>
<dbReference type="InterPro" id="IPR001584">
    <property type="entry name" value="Integrase_cat-core"/>
</dbReference>
<dbReference type="PROSITE" id="PS50994">
    <property type="entry name" value="INTEGRASE"/>
    <property type="match status" value="1"/>
</dbReference>
<accession>A0A4R9BGG3</accession>
<dbReference type="InterPro" id="IPR048020">
    <property type="entry name" value="Transpos_IS3"/>
</dbReference>
<dbReference type="Proteomes" id="UP000298468">
    <property type="component" value="Unassembled WGS sequence"/>
</dbReference>
<dbReference type="OrthoDB" id="52928at2"/>
<sequence length="330" mass="37680">MGMPVVRACTLAGYPRASYYRHRNPRARLTDPIPQKDRHQPAALSAAESTQILALINTPEYEGFSICQAFYRAWDAGVYLASKSSWYRVARAAGQVRERRRQAEGSPKKIPQLVATAPTQVWSWDITKLKTTIRGRYFHLYVIMDIYSRRVVGWRLEAYEDSDLAEEMIQDAVTANHGIAPNYLHSDNGAAMVSTPVSLLLEKLGIDKSFSRPKVSNDNPYSEALFKTAKYDLAFPEIFDTLDDARAYFDWFFHEYNTNHRHSGIAWHTPNDVHYGRTDHVTRRRSQVLSAAFRTHPERYARQPKPPALPGRACINDPRKKPKPNLSQTG</sequence>
<name>A0A4R9BGG3_9MICO</name>
<dbReference type="PANTHER" id="PTHR46889">
    <property type="entry name" value="TRANSPOSASE INSF FOR INSERTION SEQUENCE IS3B-RELATED"/>
    <property type="match status" value="1"/>
</dbReference>
<dbReference type="AlphaFoldDB" id="A0A4R9BGG3"/>